<dbReference type="PANTHER" id="PTHR43873:SF2">
    <property type="entry name" value="COBYRIC ACID SYNTHASE"/>
    <property type="match status" value="1"/>
</dbReference>
<dbReference type="eggNOG" id="arCOG00107">
    <property type="taxonomic scope" value="Archaea"/>
</dbReference>
<evidence type="ECO:0000256" key="4">
    <source>
        <dbReference type="ARBA" id="ARBA00022840"/>
    </source>
</evidence>
<keyword evidence="6" id="KW-0315">Glutamine amidotransferase</keyword>
<dbReference type="AlphaFoldDB" id="F6D7E6"/>
<reference evidence="9 10" key="1">
    <citation type="journal article" date="2014" name="Int. J. Syst. Evol. Microbiol.">
        <title>Methanobacterium paludis sp. nov. and a novel strain of Methanobacterium lacus isolated from northern peatlands.</title>
        <authorList>
            <person name="Cadillo-Quiroz H."/>
            <person name="Brauer S.L."/>
            <person name="Goodson N."/>
            <person name="Yavitt J.B."/>
            <person name="Zinder S.H."/>
        </authorList>
    </citation>
    <scope>NUCLEOTIDE SEQUENCE [LARGE SCALE GENOMIC DNA]</scope>
    <source>
        <strain evidence="10">DSM 25820 / JCM 18151 / SWAN1</strain>
    </source>
</reference>
<dbReference type="PROSITE" id="PS51273">
    <property type="entry name" value="GATASE_TYPE_1"/>
    <property type="match status" value="1"/>
</dbReference>
<dbReference type="HOGENOM" id="CLU_565768_0_0_2"/>
<dbReference type="InterPro" id="IPR027417">
    <property type="entry name" value="P-loop_NTPase"/>
</dbReference>
<keyword evidence="5" id="KW-0460">Magnesium</keyword>
<protein>
    <submittedName>
        <fullName evidence="9">Cobyrinic acid ac-diamide synthase</fullName>
    </submittedName>
</protein>
<dbReference type="EMBL" id="CP002772">
    <property type="protein sequence ID" value="AEG17088.1"/>
    <property type="molecule type" value="Genomic_DNA"/>
</dbReference>
<dbReference type="GeneID" id="10667516"/>
<keyword evidence="4" id="KW-0067">ATP-binding</keyword>
<evidence type="ECO:0000256" key="3">
    <source>
        <dbReference type="ARBA" id="ARBA00022741"/>
    </source>
</evidence>
<keyword evidence="3" id="KW-0547">Nucleotide-binding</keyword>
<comment type="cofactor">
    <cofactor evidence="1">
        <name>Mg(2+)</name>
        <dbReference type="ChEBI" id="CHEBI:18420"/>
    </cofactor>
</comment>
<dbReference type="Gene3D" id="3.40.50.880">
    <property type="match status" value="1"/>
</dbReference>
<accession>F6D7E6</accession>
<dbReference type="Pfam" id="PF01656">
    <property type="entry name" value="CbiA"/>
    <property type="match status" value="1"/>
</dbReference>
<dbReference type="Pfam" id="PF07685">
    <property type="entry name" value="GATase_3"/>
    <property type="match status" value="1"/>
</dbReference>
<dbReference type="InterPro" id="IPR004484">
    <property type="entry name" value="CbiA/CobB_synth"/>
</dbReference>
<dbReference type="SUPFAM" id="SSF52317">
    <property type="entry name" value="Class I glutamine amidotransferase-like"/>
    <property type="match status" value="1"/>
</dbReference>
<dbReference type="InterPro" id="IPR002586">
    <property type="entry name" value="CobQ/CobB/MinD/ParA_Nub-bd_dom"/>
</dbReference>
<dbReference type="GO" id="GO:0005524">
    <property type="term" value="F:ATP binding"/>
    <property type="evidence" value="ECO:0007669"/>
    <property type="project" value="UniProtKB-KW"/>
</dbReference>
<name>F6D7E6_METPW</name>
<gene>
    <name evidence="9" type="ordered locus">MSWAN_0040</name>
</gene>
<evidence type="ECO:0000259" key="7">
    <source>
        <dbReference type="Pfam" id="PF01656"/>
    </source>
</evidence>
<dbReference type="InterPro" id="IPR011698">
    <property type="entry name" value="GATase_3"/>
</dbReference>
<keyword evidence="10" id="KW-1185">Reference proteome</keyword>
<dbReference type="InterPro" id="IPR029062">
    <property type="entry name" value="Class_I_gatase-like"/>
</dbReference>
<evidence type="ECO:0000256" key="5">
    <source>
        <dbReference type="ARBA" id="ARBA00022842"/>
    </source>
</evidence>
<dbReference type="RefSeq" id="WP_013824590.1">
    <property type="nucleotide sequence ID" value="NC_015574.1"/>
</dbReference>
<dbReference type="SUPFAM" id="SSF52540">
    <property type="entry name" value="P-loop containing nucleoside triphosphate hydrolases"/>
    <property type="match status" value="1"/>
</dbReference>
<dbReference type="Gene3D" id="3.40.50.300">
    <property type="entry name" value="P-loop containing nucleotide triphosphate hydrolases"/>
    <property type="match status" value="2"/>
</dbReference>
<evidence type="ECO:0000256" key="1">
    <source>
        <dbReference type="ARBA" id="ARBA00001946"/>
    </source>
</evidence>
<sequence>MKKIGFLYVKGALPGFEDFGKLPTHLVKNNGLVNGNKAHKELDGLIIPGGSIIESQSVGEDLKREILKMESEGKFIFGMCSGFQLLANKTDIGRKSPCPIEKEGLKLLDVSFSPMIGTDRVEAGVVDGSFLTDGMIGQKVTGFHCHTYGKITGDAKPILRSMVKRTDYTDNQRKILSGVRNDEGNVVGVMVHGALDYNPALVQNILNFIDADEKDVSDIQSANKNLLNEIKGEIGIGTGISPDCNFQGPLKSVKAAESTGNIMNVDRISTLNGISTLDRTSTVDPNPETPKAIMMVATGSDSGKTFLTTGIVGVLRKRGYRICVLKVGPDIRDIVPSLYLSKEKMETFSSIKIGGLGWKNIEDILKDIKSQGYDLIIVEGVMSVFTGLLNEKTPFSSAEIAKASNMPVMLVSACNKGGIETAAVDIVGHVEMMDKIGLKIRGVILNKVYDEKIAESAASFIRKRTGLDFVGAVPKVKLTERGNVPEVEIKLEEFCFNAIKTVEKYLDVDEIVSMAEKPEFGGYSSYKTILDTFS</sequence>
<evidence type="ECO:0000259" key="8">
    <source>
        <dbReference type="Pfam" id="PF07685"/>
    </source>
</evidence>
<dbReference type="PANTHER" id="PTHR43873">
    <property type="entry name" value="COBYRINATE A,C-DIAMIDE SYNTHASE"/>
    <property type="match status" value="1"/>
</dbReference>
<dbReference type="GO" id="GO:0042242">
    <property type="term" value="F:cobyrinic acid a,c-diamide synthase activity"/>
    <property type="evidence" value="ECO:0007669"/>
    <property type="project" value="InterPro"/>
</dbReference>
<keyword evidence="2" id="KW-0436">Ligase</keyword>
<proteinExistence type="predicted"/>
<dbReference type="NCBIfam" id="NF004921">
    <property type="entry name" value="PRK06278.1"/>
    <property type="match status" value="1"/>
</dbReference>
<evidence type="ECO:0000313" key="9">
    <source>
        <dbReference type="EMBL" id="AEG17088.1"/>
    </source>
</evidence>
<dbReference type="STRING" id="868131.MSWAN_0040"/>
<dbReference type="KEGG" id="mew:MSWAN_0040"/>
<feature type="domain" description="CobB/CobQ-like glutamine amidotransferase" evidence="8">
    <location>
        <begin position="22"/>
        <end position="197"/>
    </location>
</feature>
<organism evidence="9 10">
    <name type="scientific">Methanobacterium paludis (strain DSM 25820 / JCM 18151 / SWAN1)</name>
    <dbReference type="NCBI Taxonomy" id="868131"/>
    <lineage>
        <taxon>Archaea</taxon>
        <taxon>Methanobacteriati</taxon>
        <taxon>Methanobacteriota</taxon>
        <taxon>Methanomada group</taxon>
        <taxon>Methanobacteria</taxon>
        <taxon>Methanobacteriales</taxon>
        <taxon>Methanobacteriaceae</taxon>
        <taxon>Methanobacterium</taxon>
    </lineage>
</organism>
<evidence type="ECO:0000313" key="10">
    <source>
        <dbReference type="Proteomes" id="UP000009231"/>
    </source>
</evidence>
<dbReference type="OrthoDB" id="26717at2157"/>
<feature type="domain" description="CobQ/CobB/MinD/ParA nucleotide binding" evidence="7">
    <location>
        <begin position="293"/>
        <end position="477"/>
    </location>
</feature>
<evidence type="ECO:0000256" key="2">
    <source>
        <dbReference type="ARBA" id="ARBA00022598"/>
    </source>
</evidence>
<evidence type="ECO:0000256" key="6">
    <source>
        <dbReference type="ARBA" id="ARBA00022962"/>
    </source>
</evidence>
<dbReference type="Proteomes" id="UP000009231">
    <property type="component" value="Chromosome"/>
</dbReference>